<accession>A0A6A5HBJ1</accession>
<dbReference type="PANTHER" id="PTHR22899">
    <property type="entry name" value="CYCLIN-RELATED F-BOX FAMILY"/>
    <property type="match status" value="1"/>
</dbReference>
<dbReference type="PROSITE" id="PS50181">
    <property type="entry name" value="FBOX"/>
    <property type="match status" value="1"/>
</dbReference>
<comment type="caution">
    <text evidence="2">The sequence shown here is derived from an EMBL/GenBank/DDBJ whole genome shotgun (WGS) entry which is preliminary data.</text>
</comment>
<dbReference type="KEGG" id="crq:GCK72_004564"/>
<dbReference type="PANTHER" id="PTHR22899:SF0">
    <property type="entry name" value="F-BOX ASSOCIATED DOMAIN-CONTAINING PROTEIN-RELATED"/>
    <property type="match status" value="1"/>
</dbReference>
<proteinExistence type="predicted"/>
<dbReference type="CTD" id="9802893"/>
<evidence type="ECO:0000313" key="2">
    <source>
        <dbReference type="EMBL" id="KAF1764615.1"/>
    </source>
</evidence>
<sequence length="340" mass="39397">MSAAFPLLRLPDNVQRKVLNGFNAIQLINFSLLSNNAKRLAKSLNLTIDQIELCPDDDLIDIQIIVDDEYWVGWIFYPPEPNTFIQPVRGTVPIYVPSCVKALTDFEENMDFENPGLSISEWLKLIIEVFNHTPHLDILLTTPDCLFDMKSIRDTVKGFNVDGLTFTEECSMECAQLALKSFPEYEALFIDCPAFKNPVEYQNILIQNVDSLIIGSFNIDLKISLDDILLINSELIEINSRHITDKMINRYLKHWIQGSNPRMKNMRIEFEPNRTFDEDVILKGLKYHRAQPDRMREYEEAEKVELVEGAYDIRRKDGTEGMIVFEIDQESRYFVLIVFA</sequence>
<dbReference type="AlphaFoldDB" id="A0A6A5HBJ1"/>
<dbReference type="InterPro" id="IPR012885">
    <property type="entry name" value="F-box_Sdz-33"/>
</dbReference>
<gene>
    <name evidence="2" type="ORF">GCK72_004564</name>
</gene>
<dbReference type="Proteomes" id="UP000483820">
    <property type="component" value="Chromosome II"/>
</dbReference>
<dbReference type="GeneID" id="9802893"/>
<dbReference type="Pfam" id="PF07735">
    <property type="entry name" value="FBA_2"/>
    <property type="match status" value="1"/>
</dbReference>
<dbReference type="InterPro" id="IPR053222">
    <property type="entry name" value="Zygotic_Embryogenesis-Asso"/>
</dbReference>
<organism evidence="2 3">
    <name type="scientific">Caenorhabditis remanei</name>
    <name type="common">Caenorhabditis vulgaris</name>
    <dbReference type="NCBI Taxonomy" id="31234"/>
    <lineage>
        <taxon>Eukaryota</taxon>
        <taxon>Metazoa</taxon>
        <taxon>Ecdysozoa</taxon>
        <taxon>Nematoda</taxon>
        <taxon>Chromadorea</taxon>
        <taxon>Rhabditida</taxon>
        <taxon>Rhabditina</taxon>
        <taxon>Rhabditomorpha</taxon>
        <taxon>Rhabditoidea</taxon>
        <taxon>Rhabditidae</taxon>
        <taxon>Peloderinae</taxon>
        <taxon>Caenorhabditis</taxon>
    </lineage>
</organism>
<dbReference type="RefSeq" id="XP_003104320.2">
    <property type="nucleotide sequence ID" value="XM_003104272.2"/>
</dbReference>
<evidence type="ECO:0000259" key="1">
    <source>
        <dbReference type="PROSITE" id="PS50181"/>
    </source>
</evidence>
<protein>
    <recommendedName>
        <fullName evidence="1">F-box domain-containing protein</fullName>
    </recommendedName>
</protein>
<evidence type="ECO:0000313" key="3">
    <source>
        <dbReference type="Proteomes" id="UP000483820"/>
    </source>
</evidence>
<feature type="domain" description="F-box" evidence="1">
    <location>
        <begin position="4"/>
        <end position="51"/>
    </location>
</feature>
<reference evidence="2 3" key="1">
    <citation type="submission" date="2019-12" db="EMBL/GenBank/DDBJ databases">
        <title>Chromosome-level assembly of the Caenorhabditis remanei genome.</title>
        <authorList>
            <person name="Teterina A.A."/>
            <person name="Willis J.H."/>
            <person name="Phillips P.C."/>
        </authorList>
    </citation>
    <scope>NUCLEOTIDE SEQUENCE [LARGE SCALE GENOMIC DNA]</scope>
    <source>
        <strain evidence="2 3">PX506</strain>
        <tissue evidence="2">Whole organism</tissue>
    </source>
</reference>
<dbReference type="EMBL" id="WUAV01000002">
    <property type="protein sequence ID" value="KAF1764615.1"/>
    <property type="molecule type" value="Genomic_DNA"/>
</dbReference>
<dbReference type="InterPro" id="IPR001810">
    <property type="entry name" value="F-box_dom"/>
</dbReference>
<name>A0A6A5HBJ1_CAERE</name>
<dbReference type="Pfam" id="PF00646">
    <property type="entry name" value="F-box"/>
    <property type="match status" value="1"/>
</dbReference>